<comment type="caution">
    <text evidence="1">The sequence shown here is derived from an EMBL/GenBank/DDBJ whole genome shotgun (WGS) entry which is preliminary data.</text>
</comment>
<accession>A0A834W2Y8</accession>
<dbReference type="Proteomes" id="UP000634136">
    <property type="component" value="Unassembled WGS sequence"/>
</dbReference>
<gene>
    <name evidence="1" type="ORF">G2W53_042982</name>
</gene>
<organism evidence="1 2">
    <name type="scientific">Senna tora</name>
    <dbReference type="NCBI Taxonomy" id="362788"/>
    <lineage>
        <taxon>Eukaryota</taxon>
        <taxon>Viridiplantae</taxon>
        <taxon>Streptophyta</taxon>
        <taxon>Embryophyta</taxon>
        <taxon>Tracheophyta</taxon>
        <taxon>Spermatophyta</taxon>
        <taxon>Magnoliopsida</taxon>
        <taxon>eudicotyledons</taxon>
        <taxon>Gunneridae</taxon>
        <taxon>Pentapetalae</taxon>
        <taxon>rosids</taxon>
        <taxon>fabids</taxon>
        <taxon>Fabales</taxon>
        <taxon>Fabaceae</taxon>
        <taxon>Caesalpinioideae</taxon>
        <taxon>Cassia clade</taxon>
        <taxon>Senna</taxon>
    </lineage>
</organism>
<dbReference type="EMBL" id="JAAIUW010000013">
    <property type="protein sequence ID" value="KAF7803871.1"/>
    <property type="molecule type" value="Genomic_DNA"/>
</dbReference>
<name>A0A834W2Y8_9FABA</name>
<proteinExistence type="predicted"/>
<protein>
    <submittedName>
        <fullName evidence="1">Uncharacterized protein</fullName>
    </submittedName>
</protein>
<dbReference type="AlphaFoldDB" id="A0A834W2Y8"/>
<reference evidence="1" key="1">
    <citation type="submission" date="2020-09" db="EMBL/GenBank/DDBJ databases">
        <title>Genome-Enabled Discovery of Anthraquinone Biosynthesis in Senna tora.</title>
        <authorList>
            <person name="Kang S.-H."/>
            <person name="Pandey R.P."/>
            <person name="Lee C.-M."/>
            <person name="Sim J.-S."/>
            <person name="Jeong J.-T."/>
            <person name="Choi B.-S."/>
            <person name="Jung M."/>
            <person name="Ginzburg D."/>
            <person name="Zhao K."/>
            <person name="Won S.Y."/>
            <person name="Oh T.-J."/>
            <person name="Yu Y."/>
            <person name="Kim N.-H."/>
            <person name="Lee O.R."/>
            <person name="Lee T.-H."/>
            <person name="Bashyal P."/>
            <person name="Kim T.-S."/>
            <person name="Lee W.-H."/>
            <person name="Kawkins C."/>
            <person name="Kim C.-K."/>
            <person name="Kim J.S."/>
            <person name="Ahn B.O."/>
            <person name="Rhee S.Y."/>
            <person name="Sohng J.K."/>
        </authorList>
    </citation>
    <scope>NUCLEOTIDE SEQUENCE</scope>
    <source>
        <tissue evidence="1">Leaf</tissue>
    </source>
</reference>
<evidence type="ECO:0000313" key="2">
    <source>
        <dbReference type="Proteomes" id="UP000634136"/>
    </source>
</evidence>
<keyword evidence="2" id="KW-1185">Reference proteome</keyword>
<evidence type="ECO:0000313" key="1">
    <source>
        <dbReference type="EMBL" id="KAF7803871.1"/>
    </source>
</evidence>
<sequence>MVDFNGILLKIIASPVKNVSMKSKT</sequence>